<gene>
    <name evidence="12" type="ORF">C1SCF055_LOCUS41939</name>
</gene>
<evidence type="ECO:0000256" key="9">
    <source>
        <dbReference type="PIRSR" id="PIRSR600760-2"/>
    </source>
</evidence>
<keyword evidence="14" id="KW-1185">Reference proteome</keyword>
<evidence type="ECO:0000256" key="7">
    <source>
        <dbReference type="ARBA" id="ARBA00022801"/>
    </source>
</evidence>
<evidence type="ECO:0000259" key="11">
    <source>
        <dbReference type="PROSITE" id="PS50053"/>
    </source>
</evidence>
<evidence type="ECO:0000313" key="13">
    <source>
        <dbReference type="EMBL" id="CAL1170657.1"/>
    </source>
</evidence>
<dbReference type="PROSITE" id="PS00629">
    <property type="entry name" value="IMP_1"/>
    <property type="match status" value="1"/>
</dbReference>
<sequence>MELDEVRLRCLLDEAVGAAQQAGNLMLECFGRSDAPGVEEKTSVADLVTKYDRQVEDLVLARLRACAPDFRVVAEETANTEELTDAPTWVVDPIDGTTNFIHRQSECCVLIGLAVRKRPVLGVCFIPKMDELYTAIKGHGAFCNGRRISCSGCEDLTKALVNLHMPSYSRGPKVVERILGVTRDLLAHPVRGVRCGGSAGVDMIHVARGRLDAYFEVGIYPWDVCAGAVIVEEAAGVCLDTMGGDFDLSSRRILVASSPKLAQQVAGILQRQRYDTVDAENYESEGFGDAKKRKTQCEEDAHPGREPRITIFRVRWRLGSPNDLTKQGPSDAPQLFSAQDSDPAIASTRSAKVVSLGWGSWGTSFLPPGVEDMPRHGSGLKLIVLGAGLLVFLRPLAFSAPGRSRVPRAAESSAAVVTEEDQYAEMMRKKKEETLEAIQKASEQDAPVGEDLGKFWVNQPGQLSFEIQFNRGDRVKDLRSVIQKVTGIPPEAQEIRANGELVNKEAQFLEALDLSDIWVMDDRDDSPERGEWNPDPEEDMSPWSSPLKIGVYIFTAVLTIFWVTQIAGVNPYANWPEGPRLDWSQIPEDLRPGGNPMQRPQALGVEQDRQDKMLNERKKSMF</sequence>
<evidence type="ECO:0000256" key="2">
    <source>
        <dbReference type="ARBA" id="ARBA00001946"/>
    </source>
</evidence>
<evidence type="ECO:0000256" key="5">
    <source>
        <dbReference type="ARBA" id="ARBA00013106"/>
    </source>
</evidence>
<name>A0A9P1DXJ4_9DINO</name>
<dbReference type="PRINTS" id="PR00377">
    <property type="entry name" value="IMPHPHTASES"/>
</dbReference>
<proteinExistence type="inferred from homology"/>
<dbReference type="PRINTS" id="PR00378">
    <property type="entry name" value="LIIMPHPHTASE"/>
</dbReference>
<keyword evidence="7" id="KW-0378">Hydrolase</keyword>
<dbReference type="OrthoDB" id="10254945at2759"/>
<feature type="region of interest" description="Disordered" evidence="10">
    <location>
        <begin position="584"/>
        <end position="622"/>
    </location>
</feature>
<evidence type="ECO:0000313" key="14">
    <source>
        <dbReference type="Proteomes" id="UP001152797"/>
    </source>
</evidence>
<reference evidence="13" key="2">
    <citation type="submission" date="2024-04" db="EMBL/GenBank/DDBJ databases">
        <authorList>
            <person name="Chen Y."/>
            <person name="Shah S."/>
            <person name="Dougan E. K."/>
            <person name="Thang M."/>
            <person name="Chan C."/>
        </authorList>
    </citation>
    <scope>NUCLEOTIDE SEQUENCE [LARGE SCALE GENOMIC DNA]</scope>
</reference>
<comment type="pathway">
    <text evidence="3">Polyol metabolism; myo-inositol biosynthesis; myo-inositol from D-glucose 6-phosphate: step 2/2.</text>
</comment>
<dbReference type="SUPFAM" id="SSF56655">
    <property type="entry name" value="Carbohydrate phosphatase"/>
    <property type="match status" value="1"/>
</dbReference>
<keyword evidence="6 9" id="KW-0479">Metal-binding</keyword>
<feature type="binding site" evidence="9">
    <location>
        <position position="94"/>
    </location>
    <ligand>
        <name>Mg(2+)</name>
        <dbReference type="ChEBI" id="CHEBI:18420"/>
        <label>1</label>
        <note>catalytic</note>
    </ligand>
</feature>
<dbReference type="EMBL" id="CAMXCT020006627">
    <property type="protein sequence ID" value="CAL1170657.1"/>
    <property type="molecule type" value="Genomic_DNA"/>
</dbReference>
<dbReference type="Gene3D" id="3.40.190.80">
    <property type="match status" value="1"/>
</dbReference>
<dbReference type="FunFam" id="3.30.540.10:FF:000004">
    <property type="entry name" value="Inositol-1-monophosphatase"/>
    <property type="match status" value="1"/>
</dbReference>
<dbReference type="InterPro" id="IPR020583">
    <property type="entry name" value="Inositol_monoP_metal-BS"/>
</dbReference>
<dbReference type="GO" id="GO:0046854">
    <property type="term" value="P:phosphatidylinositol phosphate biosynthetic process"/>
    <property type="evidence" value="ECO:0007669"/>
    <property type="project" value="InterPro"/>
</dbReference>
<dbReference type="GO" id="GO:0008934">
    <property type="term" value="F:inositol monophosphate 1-phosphatase activity"/>
    <property type="evidence" value="ECO:0007669"/>
    <property type="project" value="InterPro"/>
</dbReference>
<comment type="catalytic activity">
    <reaction evidence="1">
        <text>a myo-inositol phosphate + H2O = myo-inositol + phosphate</text>
        <dbReference type="Rhea" id="RHEA:24056"/>
        <dbReference type="ChEBI" id="CHEBI:15377"/>
        <dbReference type="ChEBI" id="CHEBI:17268"/>
        <dbReference type="ChEBI" id="CHEBI:43474"/>
        <dbReference type="ChEBI" id="CHEBI:84139"/>
        <dbReference type="EC" id="3.1.3.25"/>
    </reaction>
</comment>
<dbReference type="PANTHER" id="PTHR20854">
    <property type="entry name" value="INOSITOL MONOPHOSPHATASE"/>
    <property type="match status" value="1"/>
</dbReference>
<dbReference type="InterPro" id="IPR000626">
    <property type="entry name" value="Ubiquitin-like_dom"/>
</dbReference>
<dbReference type="EMBL" id="CAMXCT030006627">
    <property type="protein sequence ID" value="CAL4804594.1"/>
    <property type="molecule type" value="Genomic_DNA"/>
</dbReference>
<evidence type="ECO:0000256" key="4">
    <source>
        <dbReference type="ARBA" id="ARBA00009759"/>
    </source>
</evidence>
<dbReference type="InterPro" id="IPR033942">
    <property type="entry name" value="IMPase"/>
</dbReference>
<dbReference type="GO" id="GO:0046872">
    <property type="term" value="F:metal ion binding"/>
    <property type="evidence" value="ECO:0007669"/>
    <property type="project" value="UniProtKB-KW"/>
</dbReference>
<dbReference type="InterPro" id="IPR000760">
    <property type="entry name" value="Inositol_monophosphatase-like"/>
</dbReference>
<dbReference type="SUPFAM" id="SSF54236">
    <property type="entry name" value="Ubiquitin-like"/>
    <property type="match status" value="1"/>
</dbReference>
<dbReference type="GO" id="GO:0007165">
    <property type="term" value="P:signal transduction"/>
    <property type="evidence" value="ECO:0007669"/>
    <property type="project" value="TreeGrafter"/>
</dbReference>
<feature type="compositionally biased region" description="Basic and acidic residues" evidence="10">
    <location>
        <begin position="606"/>
        <end position="622"/>
    </location>
</feature>
<evidence type="ECO:0000256" key="6">
    <source>
        <dbReference type="ARBA" id="ARBA00022723"/>
    </source>
</evidence>
<evidence type="ECO:0000256" key="3">
    <source>
        <dbReference type="ARBA" id="ARBA00005152"/>
    </source>
</evidence>
<dbReference type="Proteomes" id="UP001152797">
    <property type="component" value="Unassembled WGS sequence"/>
</dbReference>
<dbReference type="GO" id="GO:0006020">
    <property type="term" value="P:inositol metabolic process"/>
    <property type="evidence" value="ECO:0007669"/>
    <property type="project" value="TreeGrafter"/>
</dbReference>
<feature type="binding site" evidence="9">
    <location>
        <position position="223"/>
    </location>
    <ligand>
        <name>Mg(2+)</name>
        <dbReference type="ChEBI" id="CHEBI:18420"/>
        <label>1</label>
        <note>catalytic</note>
    </ligand>
</feature>
<dbReference type="InterPro" id="IPR020552">
    <property type="entry name" value="Inositol_monoPase_Li-sen"/>
</dbReference>
<evidence type="ECO:0000256" key="1">
    <source>
        <dbReference type="ARBA" id="ARBA00001033"/>
    </source>
</evidence>
<comment type="cofactor">
    <cofactor evidence="2 9">
        <name>Mg(2+)</name>
        <dbReference type="ChEBI" id="CHEBI:18420"/>
    </cofactor>
</comment>
<dbReference type="PANTHER" id="PTHR20854:SF4">
    <property type="entry name" value="INOSITOL-1-MONOPHOSPHATASE-RELATED"/>
    <property type="match status" value="1"/>
</dbReference>
<dbReference type="AlphaFoldDB" id="A0A9P1DXJ4"/>
<feature type="domain" description="Ubiquitin-like" evidence="11">
    <location>
        <begin position="457"/>
        <end position="516"/>
    </location>
</feature>
<evidence type="ECO:0000256" key="8">
    <source>
        <dbReference type="ARBA" id="ARBA00022842"/>
    </source>
</evidence>
<dbReference type="CDD" id="cd01639">
    <property type="entry name" value="IMPase"/>
    <property type="match status" value="1"/>
</dbReference>
<dbReference type="CDD" id="cd17039">
    <property type="entry name" value="Ubl_ubiquitin_like"/>
    <property type="match status" value="1"/>
</dbReference>
<protein>
    <recommendedName>
        <fullName evidence="5">inositol-phosphate phosphatase</fullName>
        <ecNumber evidence="5">3.1.3.25</ecNumber>
    </recommendedName>
</protein>
<keyword evidence="8 9" id="KW-0460">Magnesium</keyword>
<dbReference type="InterPro" id="IPR029071">
    <property type="entry name" value="Ubiquitin-like_domsf"/>
</dbReference>
<dbReference type="PROSITE" id="PS50053">
    <property type="entry name" value="UBIQUITIN_2"/>
    <property type="match status" value="1"/>
</dbReference>
<evidence type="ECO:0000256" key="10">
    <source>
        <dbReference type="SAM" id="MobiDB-lite"/>
    </source>
</evidence>
<comment type="similarity">
    <text evidence="4">Belongs to the inositol monophosphatase superfamily.</text>
</comment>
<comment type="caution">
    <text evidence="12">The sequence shown here is derived from an EMBL/GenBank/DDBJ whole genome shotgun (WGS) entry which is preliminary data.</text>
</comment>
<feature type="binding site" evidence="9">
    <location>
        <position position="95"/>
    </location>
    <ligand>
        <name>Mg(2+)</name>
        <dbReference type="ChEBI" id="CHEBI:18420"/>
        <label>1</label>
        <note>catalytic</note>
    </ligand>
</feature>
<dbReference type="Gene3D" id="3.30.540.10">
    <property type="entry name" value="Fructose-1,6-Bisphosphatase, subunit A, domain 1"/>
    <property type="match status" value="1"/>
</dbReference>
<evidence type="ECO:0000313" key="12">
    <source>
        <dbReference type="EMBL" id="CAI4017282.1"/>
    </source>
</evidence>
<dbReference type="EMBL" id="CAMXCT010006627">
    <property type="protein sequence ID" value="CAI4017282.1"/>
    <property type="molecule type" value="Genomic_DNA"/>
</dbReference>
<accession>A0A9P1DXJ4</accession>
<organism evidence="12">
    <name type="scientific">Cladocopium goreaui</name>
    <dbReference type="NCBI Taxonomy" id="2562237"/>
    <lineage>
        <taxon>Eukaryota</taxon>
        <taxon>Sar</taxon>
        <taxon>Alveolata</taxon>
        <taxon>Dinophyceae</taxon>
        <taxon>Suessiales</taxon>
        <taxon>Symbiodiniaceae</taxon>
        <taxon>Cladocopium</taxon>
    </lineage>
</organism>
<reference evidence="12" key="1">
    <citation type="submission" date="2022-10" db="EMBL/GenBank/DDBJ databases">
        <authorList>
            <person name="Chen Y."/>
            <person name="Dougan E. K."/>
            <person name="Chan C."/>
            <person name="Rhodes N."/>
            <person name="Thang M."/>
        </authorList>
    </citation>
    <scope>NUCLEOTIDE SEQUENCE</scope>
</reference>
<feature type="binding site" evidence="9">
    <location>
        <position position="75"/>
    </location>
    <ligand>
        <name>Mg(2+)</name>
        <dbReference type="ChEBI" id="CHEBI:18420"/>
        <label>1</label>
        <note>catalytic</note>
    </ligand>
</feature>
<dbReference type="EC" id="3.1.3.25" evidence="5"/>
<feature type="binding site" evidence="9">
    <location>
        <position position="92"/>
    </location>
    <ligand>
        <name>Mg(2+)</name>
        <dbReference type="ChEBI" id="CHEBI:18420"/>
        <label>1</label>
        <note>catalytic</note>
    </ligand>
</feature>
<dbReference type="Pfam" id="PF00459">
    <property type="entry name" value="Inositol_P"/>
    <property type="match status" value="1"/>
</dbReference>
<dbReference type="FunFam" id="3.40.190.80:FF:000002">
    <property type="entry name" value="Inositol-1-monophosphatase"/>
    <property type="match status" value="1"/>
</dbReference>